<dbReference type="PANTHER" id="PTHR10773:SF19">
    <property type="match status" value="1"/>
</dbReference>
<organism evidence="1 2">
    <name type="scientific">Sitophilus oryzae</name>
    <name type="common">Rice weevil</name>
    <name type="synonym">Curculio oryzae</name>
    <dbReference type="NCBI Taxonomy" id="7048"/>
    <lineage>
        <taxon>Eukaryota</taxon>
        <taxon>Metazoa</taxon>
        <taxon>Ecdysozoa</taxon>
        <taxon>Arthropoda</taxon>
        <taxon>Hexapoda</taxon>
        <taxon>Insecta</taxon>
        <taxon>Pterygota</taxon>
        <taxon>Neoptera</taxon>
        <taxon>Endopterygota</taxon>
        <taxon>Coleoptera</taxon>
        <taxon>Polyphaga</taxon>
        <taxon>Cucujiformia</taxon>
        <taxon>Curculionidae</taxon>
        <taxon>Dryophthorinae</taxon>
        <taxon>Sitophilus</taxon>
    </lineage>
</organism>
<gene>
    <name evidence="2" type="primary">LOC115884115</name>
</gene>
<dbReference type="RefSeq" id="XP_030758464.1">
    <property type="nucleotide sequence ID" value="XM_030902604.1"/>
</dbReference>
<dbReference type="InParanoid" id="A0A6J2Y5Z2"/>
<evidence type="ECO:0000313" key="2">
    <source>
        <dbReference type="RefSeq" id="XP_030758464.1"/>
    </source>
</evidence>
<name>A0A6J2Y5Z2_SITOR</name>
<dbReference type="Proteomes" id="UP000504635">
    <property type="component" value="Unplaced"/>
</dbReference>
<dbReference type="AlphaFoldDB" id="A0A6J2Y5Z2"/>
<sequence length="649" mass="76586">MGTMNKKEHVTTRESIISINSKLQKKTNKLDGEYLNGKTVKQRIIGPTCTDCRLKCDLRIAERFRQDNYYKFWGKLKTWEERRIHIRRLCQVLRIPNSDNQSRKKFLRKYYLELEDDLTVVCKTMFFNTFAISIKFIETTLLKYPENTLDETKIKVLDKSKNMISRKPNCFTSEMPRNIVCDNNDYGVTEAKVSTYNLSKDDQFVNIQNKKDIKTICSCPEKCNLKISKDVCLKIYEHFWLKLMSPRDRKLFLINTIQKDRNTSIRTFVLPIKNGQVTVCQEMYLNTLGLTEKAIQIAVSNCISRTTDSKQISEYKTRKNEDYSDFNELTFENIVLPNTSSKETAKDYTLPFKRTTLTIRPLQPPCSCKMQCNFKLTEYIRQQIHREFWNLPAQVDKKHFILSTISTQVFRDNLTKEKRKEIKYFMLPLYYDNIIVCREMYLQTLSIDEIFLKRTVNGINQDGSIVDDDDHYNTNGTLEYGSVLTLAKCLPNKYNEVEISSEDDQSFINCADLVESHIKEDTLHSEKLKVKRVRREKRSRKMGPPCLPSCRTQCSKKLNEIQRKSLHDKFWHSMNWQERKQFIMNTVEEFPIKNRSITGTRKKRNFSRKYTLPGKKNMITVCQKMYLNTLSLCSGFLCTIHIWASQVKW</sequence>
<dbReference type="KEGG" id="soy:115884115"/>
<proteinExistence type="predicted"/>
<reference evidence="2" key="1">
    <citation type="submission" date="2025-08" db="UniProtKB">
        <authorList>
            <consortium name="RefSeq"/>
        </authorList>
    </citation>
    <scope>IDENTIFICATION</scope>
    <source>
        <tissue evidence="2">Gonads</tissue>
    </source>
</reference>
<evidence type="ECO:0000313" key="1">
    <source>
        <dbReference type="Proteomes" id="UP000504635"/>
    </source>
</evidence>
<dbReference type="PANTHER" id="PTHR10773">
    <property type="entry name" value="DNA-DIRECTED RNA POLYMERASES I, II, AND III SUBUNIT RPABC2"/>
    <property type="match status" value="1"/>
</dbReference>
<accession>A0A6J2Y5Z2</accession>
<protein>
    <submittedName>
        <fullName evidence="2">Uncharacterized protein LOC115884115 isoform X1</fullName>
    </submittedName>
</protein>
<keyword evidence="1" id="KW-1185">Reference proteome</keyword>
<dbReference type="OrthoDB" id="6136790at2759"/>
<dbReference type="GeneID" id="115884115"/>